<proteinExistence type="predicted"/>
<comment type="caution">
    <text evidence="1">The sequence shown here is derived from an EMBL/GenBank/DDBJ whole genome shotgun (WGS) entry which is preliminary data.</text>
</comment>
<dbReference type="EMBL" id="JASBWT010000002">
    <property type="protein sequence ID" value="KAJ9107537.1"/>
    <property type="molecule type" value="Genomic_DNA"/>
</dbReference>
<organism evidence="1 2">
    <name type="scientific">Naganishia friedmannii</name>
    <dbReference type="NCBI Taxonomy" id="89922"/>
    <lineage>
        <taxon>Eukaryota</taxon>
        <taxon>Fungi</taxon>
        <taxon>Dikarya</taxon>
        <taxon>Basidiomycota</taxon>
        <taxon>Agaricomycotina</taxon>
        <taxon>Tremellomycetes</taxon>
        <taxon>Filobasidiales</taxon>
        <taxon>Filobasidiaceae</taxon>
        <taxon>Naganishia</taxon>
    </lineage>
</organism>
<protein>
    <submittedName>
        <fullName evidence="1">Uncharacterized protein</fullName>
    </submittedName>
</protein>
<evidence type="ECO:0000313" key="2">
    <source>
        <dbReference type="Proteomes" id="UP001227268"/>
    </source>
</evidence>
<name>A0ACC2WAB7_9TREE</name>
<reference evidence="1" key="1">
    <citation type="submission" date="2023-04" db="EMBL/GenBank/DDBJ databases">
        <title>Draft Genome sequencing of Naganishia species isolated from polar environments using Oxford Nanopore Technology.</title>
        <authorList>
            <person name="Leo P."/>
            <person name="Venkateswaran K."/>
        </authorList>
    </citation>
    <scope>NUCLEOTIDE SEQUENCE</scope>
    <source>
        <strain evidence="1">MNA-CCFEE 5423</strain>
    </source>
</reference>
<accession>A0ACC2WAB7</accession>
<sequence length="539" mass="59442">MADLAKDQSIRKLGNYERYSLARDTTGNPQLITYIATYPSDTSLPSVESLQSRARELVQEYPLLRARVIDGRTTSPKWGLLSDEDVETGVRELVTDVELVDFIGRTASRNENSEDQIPSTVSAATLEKVISQELGNERPLRVTSDKFLWRIVRYRSRTSGTPAFLALTINHVISDGKSGLALFDALLKEKEVTQQPSTDTIPPAEKFPRALETTIDCKPSYGFMLRVVWNELVIPRLPNFIAKRVKQTACWPGVPPQAGPPGQQVYRHLALSLRALANLKAMGKRHQVDTLHPIFEIAAVVALWCTSAKSERPSSLKVVHSTPISIRDQALSFPSISGNYVASLDADIYCSNNGEQSFWQEAKKYAEWLRSTEGGQQAVQAMGMLVHIPDGQNKVDGESPAPTGWETFLLNKASRAPSASIEVSNLGHLPRLPPTATSVIFAQTKNIFGPPIIVNAIGHAAGTDFVVCWRKDAFALGKDQEMEDFVRTFAAVLAFLAEQEPQDLSAEVETSLSFADLRKCGEPLVHCHSQKLALEFAQC</sequence>
<dbReference type="Proteomes" id="UP001227268">
    <property type="component" value="Unassembled WGS sequence"/>
</dbReference>
<keyword evidence="2" id="KW-1185">Reference proteome</keyword>
<evidence type="ECO:0000313" key="1">
    <source>
        <dbReference type="EMBL" id="KAJ9107537.1"/>
    </source>
</evidence>
<gene>
    <name evidence="1" type="ORF">QFC21_000995</name>
</gene>